<dbReference type="EMBL" id="WUMU01000003">
    <property type="protein sequence ID" value="MXN16905.1"/>
    <property type="molecule type" value="Genomic_DNA"/>
</dbReference>
<dbReference type="InterPro" id="IPR036890">
    <property type="entry name" value="HATPase_C_sf"/>
</dbReference>
<evidence type="ECO:0000313" key="7">
    <source>
        <dbReference type="EMBL" id="MXN16905.1"/>
    </source>
</evidence>
<dbReference type="PROSITE" id="PS50109">
    <property type="entry name" value="HIS_KIN"/>
    <property type="match status" value="1"/>
</dbReference>
<dbReference type="Pfam" id="PF02518">
    <property type="entry name" value="HATPase_c"/>
    <property type="match status" value="1"/>
</dbReference>
<comment type="catalytic activity">
    <reaction evidence="1">
        <text>ATP + protein L-histidine = ADP + protein N-phospho-L-histidine.</text>
        <dbReference type="EC" id="2.7.13.3"/>
    </reaction>
</comment>
<keyword evidence="3" id="KW-0808">Transferase</keyword>
<dbReference type="Proteomes" id="UP000477911">
    <property type="component" value="Unassembled WGS sequence"/>
</dbReference>
<dbReference type="Gene3D" id="3.30.565.10">
    <property type="entry name" value="Histidine kinase-like ATPase, C-terminal domain"/>
    <property type="match status" value="1"/>
</dbReference>
<evidence type="ECO:0000256" key="4">
    <source>
        <dbReference type="ARBA" id="ARBA00022777"/>
    </source>
</evidence>
<dbReference type="InterPro" id="IPR005467">
    <property type="entry name" value="His_kinase_dom"/>
</dbReference>
<evidence type="ECO:0000256" key="2">
    <source>
        <dbReference type="ARBA" id="ARBA00012438"/>
    </source>
</evidence>
<evidence type="ECO:0000259" key="6">
    <source>
        <dbReference type="PROSITE" id="PS50109"/>
    </source>
</evidence>
<name>A0A6L7FYU6_9RHOB</name>
<sequence length="245" mass="26661">MPDLPTDSPPPTPSSPDSALEEFLYIVTHDLRAGFRAFDTIPDWIREDMGPLPAERRALVEGHLDMLKTQAKRCNRMLLDLRDYSRIGRMADPPEDHPVAALLEAAEQRVPLPDGFTLALHGDGVLTGPANELTQLFAALLSNSLKHHDRAHGQISVTVSGAGPRRRVVFADDGPGIPARLREAVFIPLRTLRPRDDCEGSGMGLTIARKIVQRLGGEIEVLDGGDARGATLVFTLPGHATPRIN</sequence>
<dbReference type="GO" id="GO:0000155">
    <property type="term" value="F:phosphorelay sensor kinase activity"/>
    <property type="evidence" value="ECO:0007669"/>
    <property type="project" value="InterPro"/>
</dbReference>
<keyword evidence="5" id="KW-0902">Two-component regulatory system</keyword>
<organism evidence="7 8">
    <name type="scientific">Pseudooceanicola albus</name>
    <dbReference type="NCBI Taxonomy" id="2692189"/>
    <lineage>
        <taxon>Bacteria</taxon>
        <taxon>Pseudomonadati</taxon>
        <taxon>Pseudomonadota</taxon>
        <taxon>Alphaproteobacteria</taxon>
        <taxon>Rhodobacterales</taxon>
        <taxon>Paracoccaceae</taxon>
        <taxon>Pseudooceanicola</taxon>
    </lineage>
</organism>
<dbReference type="InterPro" id="IPR003594">
    <property type="entry name" value="HATPase_dom"/>
</dbReference>
<dbReference type="CDD" id="cd00075">
    <property type="entry name" value="HATPase"/>
    <property type="match status" value="1"/>
</dbReference>
<reference evidence="7 8" key="1">
    <citation type="submission" date="2019-12" db="EMBL/GenBank/DDBJ databases">
        <authorList>
            <person name="Li M."/>
        </authorList>
    </citation>
    <scope>NUCLEOTIDE SEQUENCE [LARGE SCALE GENOMIC DNA]</scope>
    <source>
        <strain evidence="7 8">GBMRC 2024</strain>
    </source>
</reference>
<dbReference type="InterPro" id="IPR050736">
    <property type="entry name" value="Sensor_HK_Regulatory"/>
</dbReference>
<evidence type="ECO:0000256" key="1">
    <source>
        <dbReference type="ARBA" id="ARBA00000085"/>
    </source>
</evidence>
<dbReference type="InterPro" id="IPR004358">
    <property type="entry name" value="Sig_transdc_His_kin-like_C"/>
</dbReference>
<dbReference type="SUPFAM" id="SSF55874">
    <property type="entry name" value="ATPase domain of HSP90 chaperone/DNA topoisomerase II/histidine kinase"/>
    <property type="match status" value="1"/>
</dbReference>
<keyword evidence="4" id="KW-0418">Kinase</keyword>
<dbReference type="PANTHER" id="PTHR43711">
    <property type="entry name" value="TWO-COMPONENT HISTIDINE KINASE"/>
    <property type="match status" value="1"/>
</dbReference>
<dbReference type="RefSeq" id="WP_160891708.1">
    <property type="nucleotide sequence ID" value="NZ_WUMU01000003.1"/>
</dbReference>
<dbReference type="EC" id="2.7.13.3" evidence="2"/>
<dbReference type="SUPFAM" id="SSF47384">
    <property type="entry name" value="Homodimeric domain of signal transducing histidine kinase"/>
    <property type="match status" value="1"/>
</dbReference>
<keyword evidence="8" id="KW-1185">Reference proteome</keyword>
<evidence type="ECO:0000313" key="8">
    <source>
        <dbReference type="Proteomes" id="UP000477911"/>
    </source>
</evidence>
<dbReference type="PRINTS" id="PR00344">
    <property type="entry name" value="BCTRLSENSOR"/>
</dbReference>
<dbReference type="AlphaFoldDB" id="A0A6L7FYU6"/>
<gene>
    <name evidence="7" type="ORF">GR170_03590</name>
</gene>
<feature type="domain" description="Histidine kinase" evidence="6">
    <location>
        <begin position="26"/>
        <end position="240"/>
    </location>
</feature>
<evidence type="ECO:0000256" key="3">
    <source>
        <dbReference type="ARBA" id="ARBA00022679"/>
    </source>
</evidence>
<evidence type="ECO:0000256" key="5">
    <source>
        <dbReference type="ARBA" id="ARBA00023012"/>
    </source>
</evidence>
<dbReference type="PANTHER" id="PTHR43711:SF31">
    <property type="entry name" value="HISTIDINE KINASE"/>
    <property type="match status" value="1"/>
</dbReference>
<accession>A0A6L7FYU6</accession>
<dbReference type="SMART" id="SM00387">
    <property type="entry name" value="HATPase_c"/>
    <property type="match status" value="1"/>
</dbReference>
<proteinExistence type="predicted"/>
<protein>
    <recommendedName>
        <fullName evidence="2">histidine kinase</fullName>
        <ecNumber evidence="2">2.7.13.3</ecNumber>
    </recommendedName>
</protein>
<comment type="caution">
    <text evidence="7">The sequence shown here is derived from an EMBL/GenBank/DDBJ whole genome shotgun (WGS) entry which is preliminary data.</text>
</comment>
<dbReference type="Gene3D" id="1.10.287.130">
    <property type="match status" value="1"/>
</dbReference>
<dbReference type="InterPro" id="IPR036097">
    <property type="entry name" value="HisK_dim/P_sf"/>
</dbReference>